<evidence type="ECO:0000313" key="1">
    <source>
        <dbReference type="EMBL" id="CAF4163003.1"/>
    </source>
</evidence>
<protein>
    <submittedName>
        <fullName evidence="1">Uncharacterized protein</fullName>
    </submittedName>
</protein>
<reference evidence="1" key="1">
    <citation type="submission" date="2021-02" db="EMBL/GenBank/DDBJ databases">
        <authorList>
            <person name="Nowell W R."/>
        </authorList>
    </citation>
    <scope>NUCLEOTIDE SEQUENCE</scope>
</reference>
<proteinExistence type="predicted"/>
<dbReference type="Proteomes" id="UP000663836">
    <property type="component" value="Unassembled WGS sequence"/>
</dbReference>
<sequence>MTIEEIDNLILTAQTTHHFIFDTEYDYRTNHLALIQIFFMLDTQQISPLLIVELFFKIWFDEWLQCSLLIKDDTIDTNNDTLIITALVNDLTLFLSPETINRIKLIKNEAWGLQDSIAYIFHQYLSKKYILQRWSRGLDPRFSKNDKILSATRRSKLIEYVTYDCLSVAQLILLIYNSHIPSARQCVRYSMSPGKYQVINTTPAFGFLFQNEPSSMCACNDEPNDYWISTESIYL</sequence>
<name>A0A819Z459_9BILA</name>
<dbReference type="AlphaFoldDB" id="A0A819Z459"/>
<gene>
    <name evidence="1" type="ORF">JBS370_LOCUS34606</name>
</gene>
<dbReference type="EMBL" id="CAJOBD010011131">
    <property type="protein sequence ID" value="CAF4163003.1"/>
    <property type="molecule type" value="Genomic_DNA"/>
</dbReference>
<organism evidence="1 2">
    <name type="scientific">Rotaria sordida</name>
    <dbReference type="NCBI Taxonomy" id="392033"/>
    <lineage>
        <taxon>Eukaryota</taxon>
        <taxon>Metazoa</taxon>
        <taxon>Spiralia</taxon>
        <taxon>Gnathifera</taxon>
        <taxon>Rotifera</taxon>
        <taxon>Eurotatoria</taxon>
        <taxon>Bdelloidea</taxon>
        <taxon>Philodinida</taxon>
        <taxon>Philodinidae</taxon>
        <taxon>Rotaria</taxon>
    </lineage>
</organism>
<comment type="caution">
    <text evidence="1">The sequence shown here is derived from an EMBL/GenBank/DDBJ whole genome shotgun (WGS) entry which is preliminary data.</text>
</comment>
<evidence type="ECO:0000313" key="2">
    <source>
        <dbReference type="Proteomes" id="UP000663836"/>
    </source>
</evidence>
<accession>A0A819Z459</accession>